<dbReference type="GO" id="GO:0046316">
    <property type="term" value="F:gluconokinase activity"/>
    <property type="evidence" value="ECO:0007669"/>
    <property type="project" value="UniProtKB-EC"/>
</dbReference>
<dbReference type="SUPFAM" id="SSF52540">
    <property type="entry name" value="P-loop containing nucleoside triphosphate hydrolases"/>
    <property type="match status" value="1"/>
</dbReference>
<keyword evidence="6 8" id="KW-0067">ATP-binding</keyword>
<evidence type="ECO:0000313" key="10">
    <source>
        <dbReference type="Proteomes" id="UP000492820"/>
    </source>
</evidence>
<evidence type="ECO:0000256" key="3">
    <source>
        <dbReference type="ARBA" id="ARBA00022679"/>
    </source>
</evidence>
<dbReference type="PANTHER" id="PTHR43442:SF3">
    <property type="entry name" value="GLUCONOKINASE-RELATED"/>
    <property type="match status" value="1"/>
</dbReference>
<evidence type="ECO:0000313" key="11">
    <source>
        <dbReference type="WBParaSite" id="EgrG_000717400"/>
    </source>
</evidence>
<dbReference type="FunFam" id="3.40.50.300:FF:000522">
    <property type="entry name" value="Gluconokinase"/>
    <property type="match status" value="1"/>
</dbReference>
<dbReference type="OrthoDB" id="275177at2759"/>
<comment type="pathway">
    <text evidence="1 8">Carbohydrate acid metabolism; D-gluconate degradation.</text>
</comment>
<evidence type="ECO:0000256" key="2">
    <source>
        <dbReference type="ARBA" id="ARBA00008420"/>
    </source>
</evidence>
<dbReference type="EMBL" id="LK028591">
    <property type="protein sequence ID" value="CDS23485.1"/>
    <property type="molecule type" value="Genomic_DNA"/>
</dbReference>
<dbReference type="PANTHER" id="PTHR43442">
    <property type="entry name" value="GLUCONOKINASE-RELATED"/>
    <property type="match status" value="1"/>
</dbReference>
<dbReference type="Proteomes" id="UP000492820">
    <property type="component" value="Unassembled WGS sequence"/>
</dbReference>
<comment type="catalytic activity">
    <reaction evidence="7 8">
        <text>D-gluconate + ATP = 6-phospho-D-gluconate + ADP + H(+)</text>
        <dbReference type="Rhea" id="RHEA:19433"/>
        <dbReference type="ChEBI" id="CHEBI:15378"/>
        <dbReference type="ChEBI" id="CHEBI:18391"/>
        <dbReference type="ChEBI" id="CHEBI:30616"/>
        <dbReference type="ChEBI" id="CHEBI:58759"/>
        <dbReference type="ChEBI" id="CHEBI:456216"/>
        <dbReference type="EC" id="2.7.1.12"/>
    </reaction>
</comment>
<dbReference type="Gene3D" id="3.40.50.300">
    <property type="entry name" value="P-loop containing nucleotide triphosphate hydrolases"/>
    <property type="match status" value="1"/>
</dbReference>
<dbReference type="InterPro" id="IPR027417">
    <property type="entry name" value="P-loop_NTPase"/>
</dbReference>
<dbReference type="UniPathway" id="UPA00792"/>
<keyword evidence="4 8" id="KW-0547">Nucleotide-binding</keyword>
<evidence type="ECO:0000256" key="5">
    <source>
        <dbReference type="ARBA" id="ARBA00022777"/>
    </source>
</evidence>
<proteinExistence type="inferred from homology"/>
<dbReference type="WBParaSite" id="EgrG_000717400">
    <property type="protein sequence ID" value="EgrG_000717400"/>
    <property type="gene ID" value="EgrG_000717400"/>
</dbReference>
<dbReference type="NCBIfam" id="TIGR01313">
    <property type="entry name" value="therm_gnt_kin"/>
    <property type="match status" value="1"/>
</dbReference>
<reference evidence="9 10" key="1">
    <citation type="journal article" date="2013" name="Nature">
        <title>The genomes of four tapeworm species reveal adaptations to parasitism.</title>
        <authorList>
            <person name="Tsai I.J."/>
            <person name="Zarowiecki M."/>
            <person name="Holroyd N."/>
            <person name="Garciarrubio A."/>
            <person name="Sanchez-Flores A."/>
            <person name="Brooks K.L."/>
            <person name="Tracey A."/>
            <person name="Bobes R.J."/>
            <person name="Fragoso G."/>
            <person name="Sciutto E."/>
            <person name="Aslett M."/>
            <person name="Beasley H."/>
            <person name="Bennett H.M."/>
            <person name="Cai J."/>
            <person name="Camicia F."/>
            <person name="Clark R."/>
            <person name="Cucher M."/>
            <person name="De Silva N."/>
            <person name="Day T.A."/>
            <person name="Deplazes P."/>
            <person name="Estrada K."/>
            <person name="Fernandez C."/>
            <person name="Holland P.W."/>
            <person name="Hou J."/>
            <person name="Hu S."/>
            <person name="Huckvale T."/>
            <person name="Hung S.S."/>
            <person name="Kamenetzky L."/>
            <person name="Keane J.A."/>
            <person name="Kiss F."/>
            <person name="Koziol U."/>
            <person name="Lambert O."/>
            <person name="Liu K."/>
            <person name="Luo X."/>
            <person name="Luo Y."/>
            <person name="Macchiaroli N."/>
            <person name="Nichol S."/>
            <person name="Paps J."/>
            <person name="Parkinson J."/>
            <person name="Pouchkina-Stantcheva N."/>
            <person name="Riddiford N."/>
            <person name="Rosenzvit M."/>
            <person name="Salinas G."/>
            <person name="Wasmuth J.D."/>
            <person name="Zamanian M."/>
            <person name="Zheng Y."/>
            <person name="Cai X."/>
            <person name="Soberon X."/>
            <person name="Olson P.D."/>
            <person name="Laclette J.P."/>
            <person name="Brehm K."/>
            <person name="Berriman M."/>
            <person name="Garciarrubio A."/>
            <person name="Bobes R.J."/>
            <person name="Fragoso G."/>
            <person name="Sanchez-Flores A."/>
            <person name="Estrada K."/>
            <person name="Cevallos M.A."/>
            <person name="Morett E."/>
            <person name="Gonzalez V."/>
            <person name="Portillo T."/>
            <person name="Ochoa-Leyva A."/>
            <person name="Jose M.V."/>
            <person name="Sciutto E."/>
            <person name="Landa A."/>
            <person name="Jimenez L."/>
            <person name="Valdes V."/>
            <person name="Carrero J.C."/>
            <person name="Larralde C."/>
            <person name="Morales-Montor J."/>
            <person name="Limon-Lason J."/>
            <person name="Soberon X."/>
            <person name="Laclette J.P."/>
        </authorList>
    </citation>
    <scope>NUCLEOTIDE SEQUENCE [LARGE SCALE GENOMIC DNA]</scope>
</reference>
<sequence>MLDDIFSFQLGTLPREDACMFKLELRGFFFIIVGNVGQLRIKVIQIVRGNGCSFKKGVVDVIYIIFRLLVDQGRLEFLSLLDFEVDQLSEQGSPYVTGLLNHSERSYSVSELDRYPVGDLVLRAATESTFCQLLKVLSILFVVLVSLLGTEKENYGEGLLFPIDDQLSQHIAALFNVDIPTLSNLDTNILFKSVSGEAELQRLESALLPEWVLRLVLYCRQTFGMVPIVLMGPSGCGKSTIAFLLQSKLHCTFIEGDVLHPNHNISKMSSGVPLTDEDRLPWLERIHSAITEARLYSQSTPVIVTCSALKRQYREVLTRPPNTDILFIFLEAPRDVLEARVCQREGHFLPPSIVQSQLETLEVPSVGMESFLTVDATLQPGEIVAKILGKLGLTQ</sequence>
<name>A0A068WUH8_ECHGR</name>
<comment type="similarity">
    <text evidence="2 8">Belongs to the gluconokinase GntK/GntV family.</text>
</comment>
<gene>
    <name evidence="9" type="ORF">EgrG_000717400</name>
</gene>
<dbReference type="InterPro" id="IPR006001">
    <property type="entry name" value="Therm_gnt_kin"/>
</dbReference>
<organism evidence="9">
    <name type="scientific">Echinococcus granulosus</name>
    <name type="common">Hydatid tapeworm</name>
    <dbReference type="NCBI Taxonomy" id="6210"/>
    <lineage>
        <taxon>Eukaryota</taxon>
        <taxon>Metazoa</taxon>
        <taxon>Spiralia</taxon>
        <taxon>Lophotrochozoa</taxon>
        <taxon>Platyhelminthes</taxon>
        <taxon>Cestoda</taxon>
        <taxon>Eucestoda</taxon>
        <taxon>Cyclophyllidea</taxon>
        <taxon>Taeniidae</taxon>
        <taxon>Echinococcus</taxon>
        <taxon>Echinococcus granulosus group</taxon>
    </lineage>
</organism>
<evidence type="ECO:0000313" key="9">
    <source>
        <dbReference type="EMBL" id="CDS23485.1"/>
    </source>
</evidence>
<dbReference type="GO" id="GO:0005975">
    <property type="term" value="P:carbohydrate metabolic process"/>
    <property type="evidence" value="ECO:0007669"/>
    <property type="project" value="InterPro"/>
</dbReference>
<dbReference type="GO" id="GO:0005524">
    <property type="term" value="F:ATP binding"/>
    <property type="evidence" value="ECO:0007669"/>
    <property type="project" value="UniProtKB-KW"/>
</dbReference>
<evidence type="ECO:0000256" key="7">
    <source>
        <dbReference type="ARBA" id="ARBA00048090"/>
    </source>
</evidence>
<evidence type="ECO:0000256" key="6">
    <source>
        <dbReference type="ARBA" id="ARBA00022840"/>
    </source>
</evidence>
<keyword evidence="3 8" id="KW-0808">Transferase</keyword>
<evidence type="ECO:0000256" key="8">
    <source>
        <dbReference type="RuleBase" id="RU363066"/>
    </source>
</evidence>
<keyword evidence="5 8" id="KW-0418">Kinase</keyword>
<evidence type="ECO:0000256" key="1">
    <source>
        <dbReference type="ARBA" id="ARBA00004875"/>
    </source>
</evidence>
<reference evidence="11" key="3">
    <citation type="submission" date="2020-10" db="UniProtKB">
        <authorList>
            <consortium name="WormBaseParasite"/>
        </authorList>
    </citation>
    <scope>IDENTIFICATION</scope>
</reference>
<dbReference type="CDD" id="cd02021">
    <property type="entry name" value="GntK"/>
    <property type="match status" value="1"/>
</dbReference>
<dbReference type="GO" id="GO:0005737">
    <property type="term" value="C:cytoplasm"/>
    <property type="evidence" value="ECO:0007669"/>
    <property type="project" value="TreeGrafter"/>
</dbReference>
<evidence type="ECO:0000256" key="4">
    <source>
        <dbReference type="ARBA" id="ARBA00022741"/>
    </source>
</evidence>
<dbReference type="EC" id="2.7.1.12" evidence="8"/>
<dbReference type="AlphaFoldDB" id="A0A068WUH8"/>
<reference evidence="9" key="2">
    <citation type="submission" date="2014-06" db="EMBL/GenBank/DDBJ databases">
        <authorList>
            <person name="Aslett M."/>
        </authorList>
    </citation>
    <scope>NUCLEOTIDE SEQUENCE</scope>
</reference>
<dbReference type="Pfam" id="PF13671">
    <property type="entry name" value="AAA_33"/>
    <property type="match status" value="1"/>
</dbReference>
<protein>
    <recommendedName>
        <fullName evidence="8">Gluconokinase</fullName>
        <ecNumber evidence="8">2.7.1.12</ecNumber>
    </recommendedName>
</protein>
<accession>A0A068WUH8</accession>